<gene>
    <name evidence="5" type="ORF">FE784_22510</name>
</gene>
<comment type="caution">
    <text evidence="5">The sequence shown here is derived from an EMBL/GenBank/DDBJ whole genome shotgun (WGS) entry which is preliminary data.</text>
</comment>
<dbReference type="Gene3D" id="2.160.20.10">
    <property type="entry name" value="Single-stranded right-handed beta-helix, Pectin lyase-like"/>
    <property type="match status" value="1"/>
</dbReference>
<reference evidence="5 6" key="1">
    <citation type="submission" date="2019-05" db="EMBL/GenBank/DDBJ databases">
        <title>We sequenced the genome of Paenibacillus hemerocallicola KCTC 33185 for further insight into its adaptation and study the phylogeny of Paenibacillus.</title>
        <authorList>
            <person name="Narsing Rao M.P."/>
        </authorList>
    </citation>
    <scope>NUCLEOTIDE SEQUENCE [LARGE SCALE GENOMIC DNA]</scope>
    <source>
        <strain evidence="5 6">KCTC 33185</strain>
    </source>
</reference>
<evidence type="ECO:0000256" key="2">
    <source>
        <dbReference type="ARBA" id="ARBA00023180"/>
    </source>
</evidence>
<dbReference type="SUPFAM" id="SSF49265">
    <property type="entry name" value="Fibronectin type III"/>
    <property type="match status" value="2"/>
</dbReference>
<keyword evidence="3" id="KW-0732">Signal</keyword>
<feature type="chain" id="PRO_5039518319" description="Fibronectin type-III domain-containing protein" evidence="3">
    <location>
        <begin position="30"/>
        <end position="1126"/>
    </location>
</feature>
<dbReference type="SUPFAM" id="SSF51126">
    <property type="entry name" value="Pectin lyase-like"/>
    <property type="match status" value="1"/>
</dbReference>
<dbReference type="PANTHER" id="PTHR42970">
    <property type="entry name" value="PECTATE LYASE C-RELATED"/>
    <property type="match status" value="1"/>
</dbReference>
<dbReference type="PANTHER" id="PTHR42970:SF1">
    <property type="entry name" value="PECTATE LYASE C-RELATED"/>
    <property type="match status" value="1"/>
</dbReference>
<dbReference type="OrthoDB" id="9804686at2"/>
<keyword evidence="6" id="KW-1185">Reference proteome</keyword>
<dbReference type="RefSeq" id="WP_139604479.1">
    <property type="nucleotide sequence ID" value="NZ_VDCQ01000034.1"/>
</dbReference>
<dbReference type="AlphaFoldDB" id="A0A5C4T5M7"/>
<dbReference type="InterPro" id="IPR013783">
    <property type="entry name" value="Ig-like_fold"/>
</dbReference>
<dbReference type="PROSITE" id="PS50853">
    <property type="entry name" value="FN3"/>
    <property type="match status" value="1"/>
</dbReference>
<dbReference type="Pfam" id="PF17957">
    <property type="entry name" value="Big_7"/>
    <property type="match status" value="1"/>
</dbReference>
<dbReference type="Gene3D" id="2.60.40.10">
    <property type="entry name" value="Immunoglobulins"/>
    <property type="match status" value="3"/>
</dbReference>
<evidence type="ECO:0000313" key="5">
    <source>
        <dbReference type="EMBL" id="TNJ64075.1"/>
    </source>
</evidence>
<dbReference type="GO" id="GO:0046872">
    <property type="term" value="F:metal ion binding"/>
    <property type="evidence" value="ECO:0007669"/>
    <property type="project" value="UniProtKB-KW"/>
</dbReference>
<sequence length="1126" mass="120843">MKHWRHGATVSLCAILLLISCLFTGSAVHSSGSIPAFPGAEGFGMYATGARGGDVYIVTNLNDSGAGSFRDAVSQGNRTIVFNVYGTIELESLLQIAGDNMTIAGQTAPGDGVTIIGAPVHIVADNIIVRYMRFRLGDINNMEVDALYARGENIIIDHCSFSWGTDEVLSLYNNKNVTVQWSIVGEALANSIHSKGMHGFGGIWGTSSSYHHNLILHNMDRNPRFVGYTAPPYPDELLIDFRNNVIFDWGSHNSHHGEGTDFNMINNYYKWGNSTRTDRKSAIFCCGSNSNYFVNGNYMDGDPAVTANNELGMYSWGAGMTPAPGPIPRNPGLPVTTVTYQSATDAYELVLNGVGAIVPRRDSIDSRMVSEVRNREGRFIDSQREVGGYVQMAGGPILTDSDSDGMPDIWEIARGLNPNSATDRNGDDDSDGYTNLEEYINGIVSTGSASPVVALTSPALYSQHDTGGSITVTASAYDPDGSIAKVQFYANDVLLGEDAAYPYAFTWTGVPEGTYSMTARAIDDTGMATSTSAHNIFINNTGDAGAWSSTDIGLPGIPGHADLTGGVLTVKSNGSMNSQDVTHFVYQPLQGDGELIARVDSITKTNQKAKAGMMIRDSLNGGSRMAMIGLDLQGQTFMPTFYHRDIADTAYTYEEYGAEFALPYWIKLTRVQDVVSGYISLNGSSWTKVGEVSFGDDPAYIGFVSDASQEIIAHQYYNTSRFSNISFRDYTNFPYSPTGIQTSRSSVDVRLTWGISANTDYYEVGRSFQSGGPYATIGASAGISYTDSTAVPGFNYFYVVSSVNRYGTSVVPSAEVNGSLLGYPTITRLAYETFETADLGTTSPPGITPKRATDVNYMDVVSVPSGSTGNGSSQAVRFADMSSTITEGTSSFQAQSGQFSAQVDFMLEAKASPFRAFRIMDSVGSNKAYVELALYSKSGCSTGPCFTYRHTDGNYYPLPSNNGFTNNKWYTIKAIVDTQESEAEIFINGVSSGTIPFYIGSGWASPPASLSAIGGYSGSTSQYTMYWDNMEVIVSNLDGPANITGTPGNTTATIGWDALAEAESYNVYRFNTLTGRYVRIVSGLTGTTFTDTGLTNGTTYTYAVAAVDTGTGEGDYSASVAVTPQP</sequence>
<name>A0A5C4T5M7_9BACL</name>
<dbReference type="SUPFAM" id="SSF49899">
    <property type="entry name" value="Concanavalin A-like lectins/glucanases"/>
    <property type="match status" value="1"/>
</dbReference>
<dbReference type="Proteomes" id="UP000307943">
    <property type="component" value="Unassembled WGS sequence"/>
</dbReference>
<dbReference type="InterPro" id="IPR013320">
    <property type="entry name" value="ConA-like_dom_sf"/>
</dbReference>
<dbReference type="SMART" id="SM00060">
    <property type="entry name" value="FN3"/>
    <property type="match status" value="2"/>
</dbReference>
<dbReference type="InterPro" id="IPR052063">
    <property type="entry name" value="Polysaccharide_Lyase_1"/>
</dbReference>
<dbReference type="Gene3D" id="2.60.120.200">
    <property type="match status" value="2"/>
</dbReference>
<organism evidence="5 6">
    <name type="scientific">Paenibacillus hemerocallicola</name>
    <dbReference type="NCBI Taxonomy" id="1172614"/>
    <lineage>
        <taxon>Bacteria</taxon>
        <taxon>Bacillati</taxon>
        <taxon>Bacillota</taxon>
        <taxon>Bacilli</taxon>
        <taxon>Bacillales</taxon>
        <taxon>Paenibacillaceae</taxon>
        <taxon>Paenibacillus</taxon>
    </lineage>
</organism>
<evidence type="ECO:0000259" key="4">
    <source>
        <dbReference type="PROSITE" id="PS50853"/>
    </source>
</evidence>
<dbReference type="InterPro" id="IPR011050">
    <property type="entry name" value="Pectin_lyase_fold/virulence"/>
</dbReference>
<keyword evidence="1" id="KW-0479">Metal-binding</keyword>
<evidence type="ECO:0000313" key="6">
    <source>
        <dbReference type="Proteomes" id="UP000307943"/>
    </source>
</evidence>
<evidence type="ECO:0000256" key="1">
    <source>
        <dbReference type="ARBA" id="ARBA00022723"/>
    </source>
</evidence>
<feature type="signal peptide" evidence="3">
    <location>
        <begin position="1"/>
        <end position="29"/>
    </location>
</feature>
<protein>
    <recommendedName>
        <fullName evidence="4">Fibronectin type-III domain-containing protein</fullName>
    </recommendedName>
</protein>
<dbReference type="CDD" id="cd00063">
    <property type="entry name" value="FN3"/>
    <property type="match status" value="1"/>
</dbReference>
<dbReference type="EMBL" id="VDCQ01000034">
    <property type="protein sequence ID" value="TNJ64075.1"/>
    <property type="molecule type" value="Genomic_DNA"/>
</dbReference>
<feature type="domain" description="Fibronectin type-III" evidence="4">
    <location>
        <begin position="1033"/>
        <end position="1126"/>
    </location>
</feature>
<accession>A0A5C4T5M7</accession>
<evidence type="ECO:0000256" key="3">
    <source>
        <dbReference type="SAM" id="SignalP"/>
    </source>
</evidence>
<dbReference type="InterPro" id="IPR012334">
    <property type="entry name" value="Pectin_lyas_fold"/>
</dbReference>
<keyword evidence="2" id="KW-0325">Glycoprotein</keyword>
<dbReference type="PROSITE" id="PS51257">
    <property type="entry name" value="PROKAR_LIPOPROTEIN"/>
    <property type="match status" value="1"/>
</dbReference>
<dbReference type="InterPro" id="IPR036116">
    <property type="entry name" value="FN3_sf"/>
</dbReference>
<proteinExistence type="predicted"/>
<dbReference type="InterPro" id="IPR003961">
    <property type="entry name" value="FN3_dom"/>
</dbReference>